<keyword evidence="1" id="KW-0812">Transmembrane</keyword>
<name>A0AB39HTP5_9BACI</name>
<feature type="transmembrane region" description="Helical" evidence="1">
    <location>
        <begin position="70"/>
        <end position="93"/>
    </location>
</feature>
<dbReference type="RefSeq" id="WP_368653832.1">
    <property type="nucleotide sequence ID" value="NZ_CP162599.1"/>
</dbReference>
<feature type="transmembrane region" description="Helical" evidence="1">
    <location>
        <begin position="169"/>
        <end position="186"/>
    </location>
</feature>
<organism evidence="2">
    <name type="scientific">Ornithinibacillus sp. 4-3</name>
    <dbReference type="NCBI Taxonomy" id="3231488"/>
    <lineage>
        <taxon>Bacteria</taxon>
        <taxon>Bacillati</taxon>
        <taxon>Bacillota</taxon>
        <taxon>Bacilli</taxon>
        <taxon>Bacillales</taxon>
        <taxon>Bacillaceae</taxon>
        <taxon>Ornithinibacillus</taxon>
    </lineage>
</organism>
<reference evidence="2" key="1">
    <citation type="submission" date="2024-07" db="EMBL/GenBank/DDBJ databases">
        <title>Halotolerant mesophilic bacterium Ornithinibacillus sp. 4-3, sp. nov., isolated from soil.</title>
        <authorList>
            <person name="Sidarenka A.V."/>
            <person name="Guliayeva D.E."/>
            <person name="Leanovich S.I."/>
            <person name="Hileuskaya K.S."/>
            <person name="Akhremchuk A.E."/>
            <person name="Sikolenko M.A."/>
            <person name="Valentovich L.N."/>
        </authorList>
    </citation>
    <scope>NUCLEOTIDE SEQUENCE</scope>
    <source>
        <strain evidence="2">4-3</strain>
    </source>
</reference>
<evidence type="ECO:0000256" key="1">
    <source>
        <dbReference type="SAM" id="Phobius"/>
    </source>
</evidence>
<feature type="transmembrane region" description="Helical" evidence="1">
    <location>
        <begin position="45"/>
        <end position="63"/>
    </location>
</feature>
<proteinExistence type="predicted"/>
<keyword evidence="1" id="KW-0472">Membrane</keyword>
<keyword evidence="1" id="KW-1133">Transmembrane helix</keyword>
<dbReference type="Pfam" id="PF19700">
    <property type="entry name" value="DUF6198"/>
    <property type="match status" value="1"/>
</dbReference>
<feature type="transmembrane region" description="Helical" evidence="1">
    <location>
        <begin position="144"/>
        <end position="163"/>
    </location>
</feature>
<dbReference type="EMBL" id="CP162599">
    <property type="protein sequence ID" value="XDK33148.1"/>
    <property type="molecule type" value="Genomic_DNA"/>
</dbReference>
<dbReference type="PANTHER" id="PTHR40078">
    <property type="entry name" value="INTEGRAL MEMBRANE PROTEIN-RELATED"/>
    <property type="match status" value="1"/>
</dbReference>
<feature type="transmembrane region" description="Helical" evidence="1">
    <location>
        <begin position="99"/>
        <end position="123"/>
    </location>
</feature>
<dbReference type="InterPro" id="IPR038750">
    <property type="entry name" value="YczE/YyaS-like"/>
</dbReference>
<evidence type="ECO:0000313" key="2">
    <source>
        <dbReference type="EMBL" id="XDK33148.1"/>
    </source>
</evidence>
<protein>
    <submittedName>
        <fullName evidence="2">YitT family protein</fullName>
    </submittedName>
</protein>
<dbReference type="PANTHER" id="PTHR40078:SF1">
    <property type="entry name" value="INTEGRAL MEMBRANE PROTEIN"/>
    <property type="match status" value="1"/>
</dbReference>
<dbReference type="AlphaFoldDB" id="A0AB39HTP5"/>
<accession>A0AB39HTP5</accession>
<gene>
    <name evidence="2" type="ORF">AB4Y30_01920</name>
</gene>
<sequence length="208" mass="22555">MKYCIYVIGLFILTLGISLTIQSSIGTSPFDALLVGMSRNIGLTVGSWEIIIGVVLLGCNALFKKQKPEILGLVTAFITGIGIDMWLFLFSHILIPELWYTKAICFGIGLIVVGLGTAIYLYTNFAAIPVDRSTLILQEITGKSIFFARTTIYLIFLILALIFGGPIGIGTVLSVCFGGIILNFFMPLTKKMLKPILVVPVAASEQKA</sequence>
<feature type="transmembrane region" description="Helical" evidence="1">
    <location>
        <begin position="5"/>
        <end position="25"/>
    </location>
</feature>